<dbReference type="InterPro" id="IPR000276">
    <property type="entry name" value="GPCR_Rhodpsn"/>
</dbReference>
<dbReference type="Pfam" id="PF00001">
    <property type="entry name" value="7tm_1"/>
    <property type="match status" value="1"/>
</dbReference>
<dbReference type="PANTHER" id="PTHR45698">
    <property type="entry name" value="TRACE AMINE-ASSOCIATED RECEPTOR 19N-RELATED"/>
    <property type="match status" value="1"/>
</dbReference>
<feature type="transmembrane region" description="Helical" evidence="6">
    <location>
        <begin position="271"/>
        <end position="292"/>
    </location>
</feature>
<evidence type="ECO:0000256" key="1">
    <source>
        <dbReference type="ARBA" id="ARBA00004370"/>
    </source>
</evidence>
<evidence type="ECO:0000313" key="8">
    <source>
        <dbReference type="EMBL" id="AKQ63061.1"/>
    </source>
</evidence>
<organism evidence="8">
    <name type="scientific">Platynereis dumerilii</name>
    <name type="common">Dumeril's clam worm</name>
    <dbReference type="NCBI Taxonomy" id="6359"/>
    <lineage>
        <taxon>Eukaryota</taxon>
        <taxon>Metazoa</taxon>
        <taxon>Spiralia</taxon>
        <taxon>Lophotrochozoa</taxon>
        <taxon>Annelida</taxon>
        <taxon>Polychaeta</taxon>
        <taxon>Errantia</taxon>
        <taxon>Phyllodocida</taxon>
        <taxon>Nereididae</taxon>
        <taxon>Platynereis</taxon>
    </lineage>
</organism>
<feature type="transmembrane region" description="Helical" evidence="6">
    <location>
        <begin position="171"/>
        <end position="192"/>
    </location>
</feature>
<keyword evidence="5" id="KW-0807">Transducer</keyword>
<dbReference type="EMBL" id="KP294007">
    <property type="protein sequence ID" value="AKQ63061.1"/>
    <property type="molecule type" value="mRNA"/>
</dbReference>
<name>A0A0K0PVR0_PLADU</name>
<dbReference type="GO" id="GO:0004930">
    <property type="term" value="F:G protein-coupled receptor activity"/>
    <property type="evidence" value="ECO:0007669"/>
    <property type="project" value="UniProtKB-KW"/>
</dbReference>
<dbReference type="Gene3D" id="1.20.1070.10">
    <property type="entry name" value="Rhodopsin 7-helix transmembrane proteins"/>
    <property type="match status" value="1"/>
</dbReference>
<comment type="subcellular location">
    <subcellularLocation>
        <location evidence="1">Membrane</location>
    </subcellularLocation>
</comment>
<keyword evidence="2 5" id="KW-0812">Transmembrane</keyword>
<dbReference type="PROSITE" id="PS50262">
    <property type="entry name" value="G_PROTEIN_RECEP_F1_2"/>
    <property type="match status" value="1"/>
</dbReference>
<accession>A0A0K0PVR0</accession>
<dbReference type="SUPFAM" id="SSF81321">
    <property type="entry name" value="Family A G protein-coupled receptor-like"/>
    <property type="match status" value="1"/>
</dbReference>
<evidence type="ECO:0000256" key="4">
    <source>
        <dbReference type="ARBA" id="ARBA00023136"/>
    </source>
</evidence>
<comment type="similarity">
    <text evidence="5">Belongs to the G-protein coupled receptor 1 family.</text>
</comment>
<reference evidence="8" key="1">
    <citation type="journal article" date="2015" name="Cell Rep.">
        <title>Large-Scale Combinatorial Deorphanization of Platynereis Neuropeptide GPCRs.</title>
        <authorList>
            <person name="Bauknecht P.M."/>
            <person name="Jekely G."/>
        </authorList>
    </citation>
    <scope>NUCLEOTIDE SEQUENCE</scope>
</reference>
<feature type="transmembrane region" description="Helical" evidence="6">
    <location>
        <begin position="128"/>
        <end position="150"/>
    </location>
</feature>
<feature type="domain" description="G-protein coupled receptors family 1 profile" evidence="7">
    <location>
        <begin position="67"/>
        <end position="323"/>
    </location>
</feature>
<dbReference type="InterPro" id="IPR017452">
    <property type="entry name" value="GPCR_Rhodpsn_7TM"/>
</dbReference>
<evidence type="ECO:0000256" key="3">
    <source>
        <dbReference type="ARBA" id="ARBA00022989"/>
    </source>
</evidence>
<evidence type="ECO:0000256" key="6">
    <source>
        <dbReference type="SAM" id="Phobius"/>
    </source>
</evidence>
<keyword evidence="4 6" id="KW-0472">Membrane</keyword>
<dbReference type="PROSITE" id="PS00237">
    <property type="entry name" value="G_PROTEIN_RECEP_F1_1"/>
    <property type="match status" value="1"/>
</dbReference>
<evidence type="ECO:0000256" key="2">
    <source>
        <dbReference type="ARBA" id="ARBA00022692"/>
    </source>
</evidence>
<dbReference type="AlphaFoldDB" id="A0A0K0PVR0"/>
<proteinExistence type="evidence at transcript level"/>
<evidence type="ECO:0000256" key="5">
    <source>
        <dbReference type="RuleBase" id="RU000688"/>
    </source>
</evidence>
<keyword evidence="5 8" id="KW-0675">Receptor</keyword>
<sequence length="364" mass="41087">MAATTNVTDGITTQNFLNQSEHYFETLPTQSLNVNQSAEEVDASASINTDYHLIIIYYVIGACGIFGNILVCIVMFSSATLRRKITNWFIINQSLVDFAVSFFLTVQADVQGEPPHSGIAGELYCRIWATKLFLWGFLVSSTYNLVALTIERYLAVVHPIWHKTSFSKTKATVLIALVWLFGPVWNASYMIVTSSNEDGVCAIYAIWPSITVRRFFGVLTVLLQYLIPLTFIIFAYGSIALKLYRKLKSDGAAKGKDETIQRGMRNTVKTLVLVAICFVACWSWNQIYYLMMNLGFREDYSSNFYHFTVIAVFINSCVNPMIYALKYDPFKKAAYQLFCTKMLGIRPNAIEDQSASHNTVETVS</sequence>
<dbReference type="GO" id="GO:0016020">
    <property type="term" value="C:membrane"/>
    <property type="evidence" value="ECO:0007669"/>
    <property type="project" value="UniProtKB-SubCell"/>
</dbReference>
<dbReference type="PRINTS" id="PR00237">
    <property type="entry name" value="GPCRRHODOPSN"/>
</dbReference>
<feature type="transmembrane region" description="Helical" evidence="6">
    <location>
        <begin position="88"/>
        <end position="108"/>
    </location>
</feature>
<evidence type="ECO:0000259" key="7">
    <source>
        <dbReference type="PROSITE" id="PS50262"/>
    </source>
</evidence>
<feature type="transmembrane region" description="Helical" evidence="6">
    <location>
        <begin position="215"/>
        <end position="239"/>
    </location>
</feature>
<dbReference type="CDD" id="cd00637">
    <property type="entry name" value="7tm_classA_rhodopsin-like"/>
    <property type="match status" value="1"/>
</dbReference>
<feature type="transmembrane region" description="Helical" evidence="6">
    <location>
        <begin position="55"/>
        <end position="76"/>
    </location>
</feature>
<keyword evidence="5" id="KW-0297">G-protein coupled receptor</keyword>
<keyword evidence="3 6" id="KW-1133">Transmembrane helix</keyword>
<feature type="transmembrane region" description="Helical" evidence="6">
    <location>
        <begin position="304"/>
        <end position="325"/>
    </location>
</feature>
<dbReference type="PANTHER" id="PTHR45698:SF1">
    <property type="entry name" value="TRACE AMINE-ASSOCIATED RECEPTOR 13C-LIKE"/>
    <property type="match status" value="1"/>
</dbReference>
<protein>
    <submittedName>
        <fullName evidence="8">Orphan G-protein coupled receptor 56</fullName>
    </submittedName>
</protein>